<dbReference type="OrthoDB" id="258495at2759"/>
<organism evidence="2 3">
    <name type="scientific">Meloidogyne enterolobii</name>
    <name type="common">Root-knot nematode worm</name>
    <name type="synonym">Meloidogyne mayaguensis</name>
    <dbReference type="NCBI Taxonomy" id="390850"/>
    <lineage>
        <taxon>Eukaryota</taxon>
        <taxon>Metazoa</taxon>
        <taxon>Ecdysozoa</taxon>
        <taxon>Nematoda</taxon>
        <taxon>Chromadorea</taxon>
        <taxon>Rhabditida</taxon>
        <taxon>Tylenchina</taxon>
        <taxon>Tylenchomorpha</taxon>
        <taxon>Tylenchoidea</taxon>
        <taxon>Meloidogynidae</taxon>
        <taxon>Meloidogyninae</taxon>
        <taxon>Meloidogyne</taxon>
    </lineage>
</organism>
<dbReference type="InterPro" id="IPR043136">
    <property type="entry name" value="B30.2/SPRY_sf"/>
</dbReference>
<comment type="caution">
    <text evidence="2">The sequence shown here is derived from an EMBL/GenBank/DDBJ whole genome shotgun (WGS) entry which is preliminary data.</text>
</comment>
<sequence>MKKCMDKEVDNDKNLSNIQDSFDQKIKLFQKEITNKLEQKYKENCSSLELKIQKIEEENKEKITTLEQMISDLEKIIHQKDEKINSLEGEIKQKISEIELDHYKHLKDIQDKYDQKTEQFQNEIKQIKTENEANIKAIKQKNKEKYQQLETENKNRIENLEGIIKEKEVKIASLEEDITRTDQLIQTLETRVNRNENAHLNDIKMLANNILEKGEKINSLDIQREKAVEINNTQNKKIDKIINDQKNLINFVFKPKYTQIKNKWKYIDRRFKCCEDNCINTNTPTGKCKNGNGFIEIINDTDIKYNKCIEGKGENKKAELDSENKLNKPKNYCISSSFYYYEIKIKKEGIDHSTFGFRNTKGYIVLGNDGCIWYSPVPLSKEKVSFKIPSFSWNDGDILGCGVVFPPTKILEKHPYVFFTQNGNQIGKAVLLKEESDDYYQLYANLNCLSIKTNFGNDLDAKPFCFDISKHLFAEEFYN</sequence>
<dbReference type="EMBL" id="CAJEWN010000108">
    <property type="protein sequence ID" value="CAD2165138.1"/>
    <property type="molecule type" value="Genomic_DNA"/>
</dbReference>
<dbReference type="Proteomes" id="UP000580250">
    <property type="component" value="Unassembled WGS sequence"/>
</dbReference>
<name>A0A6V7USY2_MELEN</name>
<keyword evidence="1" id="KW-0175">Coiled coil</keyword>
<evidence type="ECO:0000313" key="2">
    <source>
        <dbReference type="EMBL" id="CAD2165138.1"/>
    </source>
</evidence>
<reference evidence="2 3" key="1">
    <citation type="submission" date="2020-08" db="EMBL/GenBank/DDBJ databases">
        <authorList>
            <person name="Koutsovoulos G."/>
            <person name="Danchin GJ E."/>
        </authorList>
    </citation>
    <scope>NUCLEOTIDE SEQUENCE [LARGE SCALE GENOMIC DNA]</scope>
</reference>
<gene>
    <name evidence="2" type="ORF">MENT_LOCUS16985</name>
</gene>
<evidence type="ECO:0000313" key="3">
    <source>
        <dbReference type="Proteomes" id="UP000580250"/>
    </source>
</evidence>
<accession>A0A6V7USY2</accession>
<evidence type="ECO:0000256" key="1">
    <source>
        <dbReference type="SAM" id="Coils"/>
    </source>
</evidence>
<protein>
    <submittedName>
        <fullName evidence="2">Uncharacterized protein</fullName>
    </submittedName>
</protein>
<dbReference type="AlphaFoldDB" id="A0A6V7USY2"/>
<feature type="coiled-coil region" evidence="1">
    <location>
        <begin position="38"/>
        <end position="191"/>
    </location>
</feature>
<proteinExistence type="predicted"/>
<dbReference type="Gene3D" id="2.60.120.920">
    <property type="match status" value="1"/>
</dbReference>